<accession>A0A371Q9Z8</accession>
<dbReference type="Proteomes" id="UP000262477">
    <property type="component" value="Unassembled WGS sequence"/>
</dbReference>
<gene>
    <name evidence="2" type="ORF">DY245_05305</name>
</gene>
<name>A0A371Q9Z8_STRIH</name>
<dbReference type="AlphaFoldDB" id="A0A371Q9Z8"/>
<keyword evidence="3" id="KW-1185">Reference proteome</keyword>
<organism evidence="2 3">
    <name type="scientific">Streptomyces inhibens</name>
    <dbReference type="NCBI Taxonomy" id="2293571"/>
    <lineage>
        <taxon>Bacteria</taxon>
        <taxon>Bacillati</taxon>
        <taxon>Actinomycetota</taxon>
        <taxon>Actinomycetes</taxon>
        <taxon>Kitasatosporales</taxon>
        <taxon>Streptomycetaceae</taxon>
        <taxon>Streptomyces</taxon>
    </lineage>
</organism>
<dbReference type="EMBL" id="QUAC01000032">
    <property type="protein sequence ID" value="REK91273.1"/>
    <property type="molecule type" value="Genomic_DNA"/>
</dbReference>
<protein>
    <submittedName>
        <fullName evidence="2">Uncharacterized protein</fullName>
    </submittedName>
</protein>
<evidence type="ECO:0000313" key="3">
    <source>
        <dbReference type="Proteomes" id="UP000262477"/>
    </source>
</evidence>
<evidence type="ECO:0000256" key="1">
    <source>
        <dbReference type="SAM" id="MobiDB-lite"/>
    </source>
</evidence>
<feature type="compositionally biased region" description="Basic residues" evidence="1">
    <location>
        <begin position="118"/>
        <end position="130"/>
    </location>
</feature>
<dbReference type="OrthoDB" id="3254802at2"/>
<feature type="region of interest" description="Disordered" evidence="1">
    <location>
        <begin position="80"/>
        <end position="150"/>
    </location>
</feature>
<comment type="caution">
    <text evidence="2">The sequence shown here is derived from an EMBL/GenBank/DDBJ whole genome shotgun (WGS) entry which is preliminary data.</text>
</comment>
<sequence length="150" mass="16123">MLFHSDLAATSAQSAAVTGCRLRLSCPALLRPAHDVPAEVPPPQLVSADAQLVTTGRRRRLRLAGHWPWTNVITSALARHAALPHPADEQQPPASTAGTPSGAVEAGAHPARQPGPRPAHHRRHKPKRLAGRTGEPSRTIEASWSERRSR</sequence>
<proteinExistence type="predicted"/>
<evidence type="ECO:0000313" key="2">
    <source>
        <dbReference type="EMBL" id="REK91273.1"/>
    </source>
</evidence>
<reference evidence="2 3" key="1">
    <citation type="submission" date="2018-08" db="EMBL/GenBank/DDBJ databases">
        <title>Streptomyces NEAU-D10 sp. nov., a novel Actinomycete isolated from soil.</title>
        <authorList>
            <person name="Jin L."/>
        </authorList>
    </citation>
    <scope>NUCLEOTIDE SEQUENCE [LARGE SCALE GENOMIC DNA]</scope>
    <source>
        <strain evidence="2 3">NEAU-D10</strain>
    </source>
</reference>